<dbReference type="AlphaFoldDB" id="A0A813RIG3"/>
<proteinExistence type="predicted"/>
<name>A0A813RIG3_9BILA</name>
<keyword evidence="2" id="KW-1185">Reference proteome</keyword>
<accession>A0A813RIG3</accession>
<reference evidence="1" key="1">
    <citation type="submission" date="2021-02" db="EMBL/GenBank/DDBJ databases">
        <authorList>
            <person name="Nowell W R."/>
        </authorList>
    </citation>
    <scope>NUCLEOTIDE SEQUENCE</scope>
    <source>
        <strain evidence="1">Ploen Becks lab</strain>
    </source>
</reference>
<evidence type="ECO:0000313" key="1">
    <source>
        <dbReference type="EMBL" id="CAF0784532.1"/>
    </source>
</evidence>
<comment type="caution">
    <text evidence="1">The sequence shown here is derived from an EMBL/GenBank/DDBJ whole genome shotgun (WGS) entry which is preliminary data.</text>
</comment>
<gene>
    <name evidence="1" type="ORF">OXX778_LOCUS5641</name>
</gene>
<organism evidence="1 2">
    <name type="scientific">Brachionus calyciflorus</name>
    <dbReference type="NCBI Taxonomy" id="104777"/>
    <lineage>
        <taxon>Eukaryota</taxon>
        <taxon>Metazoa</taxon>
        <taxon>Spiralia</taxon>
        <taxon>Gnathifera</taxon>
        <taxon>Rotifera</taxon>
        <taxon>Eurotatoria</taxon>
        <taxon>Monogononta</taxon>
        <taxon>Pseudotrocha</taxon>
        <taxon>Ploima</taxon>
        <taxon>Brachionidae</taxon>
        <taxon>Brachionus</taxon>
    </lineage>
</organism>
<protein>
    <submittedName>
        <fullName evidence="1">Uncharacterized protein</fullName>
    </submittedName>
</protein>
<dbReference type="EMBL" id="CAJNOC010000628">
    <property type="protein sequence ID" value="CAF0784532.1"/>
    <property type="molecule type" value="Genomic_DNA"/>
</dbReference>
<sequence length="115" mass="13173">MTCFLRDKELIKKTINWLCKVVNCPGSVTLQIATNEIQHFVQHELVWLHKPFTDIEQASNQFKIDCKIRCESEPNLSARQIFQDEQAKLAKNSSASYAELARVLPNLTSLKPEEA</sequence>
<evidence type="ECO:0000313" key="2">
    <source>
        <dbReference type="Proteomes" id="UP000663879"/>
    </source>
</evidence>
<dbReference type="OrthoDB" id="93990at2759"/>
<dbReference type="Proteomes" id="UP000663879">
    <property type="component" value="Unassembled WGS sequence"/>
</dbReference>